<accession>A0A7W9IJ49</accession>
<comment type="caution">
    <text evidence="1">The sequence shown here is derived from an EMBL/GenBank/DDBJ whole genome shotgun (WGS) entry which is preliminary data.</text>
</comment>
<evidence type="ECO:0000313" key="2">
    <source>
        <dbReference type="Proteomes" id="UP000540685"/>
    </source>
</evidence>
<gene>
    <name evidence="1" type="ORF">F4562_004303</name>
</gene>
<protein>
    <submittedName>
        <fullName evidence="1">Uncharacterized protein</fullName>
    </submittedName>
</protein>
<dbReference type="EMBL" id="JACHMP010000001">
    <property type="protein sequence ID" value="MBB5821241.1"/>
    <property type="molecule type" value="Genomic_DNA"/>
</dbReference>
<organism evidence="1 2">
    <name type="scientific">Streptosporangium becharense</name>
    <dbReference type="NCBI Taxonomy" id="1816182"/>
    <lineage>
        <taxon>Bacteria</taxon>
        <taxon>Bacillati</taxon>
        <taxon>Actinomycetota</taxon>
        <taxon>Actinomycetes</taxon>
        <taxon>Streptosporangiales</taxon>
        <taxon>Streptosporangiaceae</taxon>
        <taxon>Streptosporangium</taxon>
    </lineage>
</organism>
<keyword evidence="2" id="KW-1185">Reference proteome</keyword>
<proteinExistence type="predicted"/>
<name>A0A7W9IJ49_9ACTN</name>
<sequence length="129" mass="15303">MYDSYDFDDIIFMADWAAAEDASDHVPAEDVRRLVERYWSLDDWRKRVTVANLLRRQGPDDVRPVMIDVLRAPLIRPGEADMLEIVKIQALAFVDKRYDTFDRFYNDRRLLSETVDQVLREHGLRMDEP</sequence>
<evidence type="ECO:0000313" key="1">
    <source>
        <dbReference type="EMBL" id="MBB5821241.1"/>
    </source>
</evidence>
<dbReference type="RefSeq" id="WP_184545078.1">
    <property type="nucleotide sequence ID" value="NZ_JACHMP010000001.1"/>
</dbReference>
<dbReference type="AlphaFoldDB" id="A0A7W9IJ49"/>
<dbReference type="Proteomes" id="UP000540685">
    <property type="component" value="Unassembled WGS sequence"/>
</dbReference>
<reference evidence="1 2" key="1">
    <citation type="submission" date="2020-08" db="EMBL/GenBank/DDBJ databases">
        <title>Sequencing the genomes of 1000 actinobacteria strains.</title>
        <authorList>
            <person name="Klenk H.-P."/>
        </authorList>
    </citation>
    <scope>NUCLEOTIDE SEQUENCE [LARGE SCALE GENOMIC DNA]</scope>
    <source>
        <strain evidence="1 2">DSM 46887</strain>
    </source>
</reference>